<accession>A0AA89B3R6</accession>
<evidence type="ECO:0000313" key="1">
    <source>
        <dbReference type="EMBL" id="KAK3024628.1"/>
    </source>
</evidence>
<feature type="non-terminal residue" evidence="1">
    <location>
        <position position="554"/>
    </location>
</feature>
<dbReference type="InterPro" id="IPR009291">
    <property type="entry name" value="Vps62"/>
</dbReference>
<evidence type="ECO:0008006" key="3">
    <source>
        <dbReference type="Google" id="ProtNLM"/>
    </source>
</evidence>
<dbReference type="EMBL" id="JAVXUP010000592">
    <property type="protein sequence ID" value="KAK3024628.1"/>
    <property type="molecule type" value="Genomic_DNA"/>
</dbReference>
<protein>
    <recommendedName>
        <fullName evidence="3">Vacuolar protein sorting-associated protein 62</fullName>
    </recommendedName>
</protein>
<dbReference type="PANTHER" id="PTHR48152">
    <property type="entry name" value="F1C9.34 PROTEIN"/>
    <property type="match status" value="1"/>
</dbReference>
<dbReference type="Pfam" id="PF06101">
    <property type="entry name" value="Vps62"/>
    <property type="match status" value="1"/>
</dbReference>
<gene>
    <name evidence="1" type="ORF">RJ639_043252</name>
</gene>
<keyword evidence="2" id="KW-1185">Reference proteome</keyword>
<proteinExistence type="predicted"/>
<organism evidence="1 2">
    <name type="scientific">Escallonia herrerae</name>
    <dbReference type="NCBI Taxonomy" id="1293975"/>
    <lineage>
        <taxon>Eukaryota</taxon>
        <taxon>Viridiplantae</taxon>
        <taxon>Streptophyta</taxon>
        <taxon>Embryophyta</taxon>
        <taxon>Tracheophyta</taxon>
        <taxon>Spermatophyta</taxon>
        <taxon>Magnoliopsida</taxon>
        <taxon>eudicotyledons</taxon>
        <taxon>Gunneridae</taxon>
        <taxon>Pentapetalae</taxon>
        <taxon>asterids</taxon>
        <taxon>campanulids</taxon>
        <taxon>Escalloniales</taxon>
        <taxon>Escalloniaceae</taxon>
        <taxon>Escallonia</taxon>
    </lineage>
</organism>
<sequence length="554" mass="60364">MGNCLRSSSSPRSIFRKNIKPLPIETMFKLPSPIPSWPPGEGFASGTIDLGGLQVCQISSFNKVWTAHQGGPGNLGATFYEPSSIPEGFFMLGCYSQPNNSSLFGWVLAAKDLTNDHSGGTLRTPIDYTLIWSSDSSNIKQDGIGYIWLPTPPDGYKSMGSVVTSTPEKPPLNKIRCVRSDFTDLVQIDTWVWGPGKETTANGINVFSARPAETRTQAFGVATGTFIAQNSGTAVSISCLKNVSRNLSAMPNLNQVEALVQSYSPWVYFHPDEQYLPSSVSWFFQNGALLYTKGGESTPISIKPTGSNLPQGGSNDGAYWLDLPIDGSAKEKLKKGDLQDAEAYLHIKPILGATFTDVAIWVFYPFNGPARAKVEVVNVSLGKIGQHVGDWEHVTLRISNFNGELRSVYFSEHSGGCWVNASELEFQNGNKPVAYASLHGHALFPKAGLVLQGNGGIGIRNDMAKSKMVMNTGVRAVVVAAEYLSSPVIVEPPWLNYAREWGPKLSYDIAEEIKKVEKFLPGTLKRAFEKFIKGLPNEVLGEEGPTGPKMKNNW</sequence>
<evidence type="ECO:0000313" key="2">
    <source>
        <dbReference type="Proteomes" id="UP001188597"/>
    </source>
</evidence>
<reference evidence="1" key="1">
    <citation type="submission" date="2022-12" db="EMBL/GenBank/DDBJ databases">
        <title>Draft genome assemblies for two species of Escallonia (Escalloniales).</title>
        <authorList>
            <person name="Chanderbali A."/>
            <person name="Dervinis C."/>
            <person name="Anghel I."/>
            <person name="Soltis D."/>
            <person name="Soltis P."/>
            <person name="Zapata F."/>
        </authorList>
    </citation>
    <scope>NUCLEOTIDE SEQUENCE</scope>
    <source>
        <strain evidence="1">UCBG64.0493</strain>
        <tissue evidence="1">Leaf</tissue>
    </source>
</reference>
<dbReference type="AlphaFoldDB" id="A0AA89B3R6"/>
<dbReference type="PANTHER" id="PTHR48152:SF3">
    <property type="entry name" value="DUF946 FAMILY PROTEIN (DUF946)"/>
    <property type="match status" value="1"/>
</dbReference>
<comment type="caution">
    <text evidence="1">The sequence shown here is derived from an EMBL/GenBank/DDBJ whole genome shotgun (WGS) entry which is preliminary data.</text>
</comment>
<dbReference type="Proteomes" id="UP001188597">
    <property type="component" value="Unassembled WGS sequence"/>
</dbReference>
<name>A0AA89B3R6_9ASTE</name>